<evidence type="ECO:0000259" key="5">
    <source>
        <dbReference type="PROSITE" id="PS51352"/>
    </source>
</evidence>
<dbReference type="Gene3D" id="3.40.30.10">
    <property type="entry name" value="Glutaredoxin"/>
    <property type="match status" value="1"/>
</dbReference>
<dbReference type="InterPro" id="IPR036249">
    <property type="entry name" value="Thioredoxin-like_sf"/>
</dbReference>
<keyword evidence="4" id="KW-0676">Redox-active center</keyword>
<feature type="domain" description="Thioredoxin" evidence="5">
    <location>
        <begin position="71"/>
        <end position="257"/>
    </location>
</feature>
<dbReference type="STRING" id="1612308.SAMN05444581_108143"/>
<dbReference type="Pfam" id="PF01323">
    <property type="entry name" value="DSBA"/>
    <property type="match status" value="1"/>
</dbReference>
<protein>
    <submittedName>
        <fullName evidence="6">Protein-disulfide isomerase</fullName>
    </submittedName>
</protein>
<evidence type="ECO:0000256" key="3">
    <source>
        <dbReference type="ARBA" id="ARBA00023157"/>
    </source>
</evidence>
<dbReference type="AlphaFoldDB" id="A0A1I3ZSW8"/>
<keyword evidence="6" id="KW-0413">Isomerase</keyword>
<dbReference type="RefSeq" id="WP_175492572.1">
    <property type="nucleotide sequence ID" value="NZ_FOSN01000008.1"/>
</dbReference>
<dbReference type="InterPro" id="IPR041205">
    <property type="entry name" value="ScsC_N"/>
</dbReference>
<accession>A0A1I3ZSW8</accession>
<reference evidence="6 7" key="1">
    <citation type="submission" date="2016-10" db="EMBL/GenBank/DDBJ databases">
        <authorList>
            <person name="de Groot N.N."/>
        </authorList>
    </citation>
    <scope>NUCLEOTIDE SEQUENCE [LARGE SCALE GENOMIC DNA]</scope>
    <source>
        <strain evidence="6 7">NE2</strain>
    </source>
</reference>
<gene>
    <name evidence="6" type="ORF">SAMN05444581_108143</name>
</gene>
<keyword evidence="1" id="KW-0732">Signal</keyword>
<keyword evidence="2" id="KW-0560">Oxidoreductase</keyword>
<name>A0A1I3ZSW8_9HYPH</name>
<dbReference type="CDD" id="cd03023">
    <property type="entry name" value="DsbA_Com1_like"/>
    <property type="match status" value="1"/>
</dbReference>
<dbReference type="GO" id="GO:0016491">
    <property type="term" value="F:oxidoreductase activity"/>
    <property type="evidence" value="ECO:0007669"/>
    <property type="project" value="UniProtKB-KW"/>
</dbReference>
<dbReference type="InterPro" id="IPR001853">
    <property type="entry name" value="DSBA-like_thioredoxin_dom"/>
</dbReference>
<evidence type="ECO:0000313" key="7">
    <source>
        <dbReference type="Proteomes" id="UP000198755"/>
    </source>
</evidence>
<keyword evidence="3" id="KW-1015">Disulfide bond</keyword>
<evidence type="ECO:0000313" key="6">
    <source>
        <dbReference type="EMBL" id="SFK46990.1"/>
    </source>
</evidence>
<proteinExistence type="predicted"/>
<organism evidence="6 7">
    <name type="scientific">Methylocapsa palsarum</name>
    <dbReference type="NCBI Taxonomy" id="1612308"/>
    <lineage>
        <taxon>Bacteria</taxon>
        <taxon>Pseudomonadati</taxon>
        <taxon>Pseudomonadota</taxon>
        <taxon>Alphaproteobacteria</taxon>
        <taxon>Hyphomicrobiales</taxon>
        <taxon>Beijerinckiaceae</taxon>
        <taxon>Methylocapsa</taxon>
    </lineage>
</organism>
<dbReference type="PANTHER" id="PTHR13887">
    <property type="entry name" value="GLUTATHIONE S-TRANSFERASE KAPPA"/>
    <property type="match status" value="1"/>
</dbReference>
<dbReference type="PROSITE" id="PS51352">
    <property type="entry name" value="THIOREDOXIN_2"/>
    <property type="match status" value="1"/>
</dbReference>
<dbReference type="InterPro" id="IPR013766">
    <property type="entry name" value="Thioredoxin_domain"/>
</dbReference>
<dbReference type="EMBL" id="FOSN01000008">
    <property type="protein sequence ID" value="SFK46990.1"/>
    <property type="molecule type" value="Genomic_DNA"/>
</dbReference>
<evidence type="ECO:0000256" key="1">
    <source>
        <dbReference type="ARBA" id="ARBA00022729"/>
    </source>
</evidence>
<evidence type="ECO:0000256" key="4">
    <source>
        <dbReference type="ARBA" id="ARBA00023284"/>
    </source>
</evidence>
<keyword evidence="7" id="KW-1185">Reference proteome</keyword>
<dbReference type="Proteomes" id="UP000198755">
    <property type="component" value="Unassembled WGS sequence"/>
</dbReference>
<dbReference type="SUPFAM" id="SSF52833">
    <property type="entry name" value="Thioredoxin-like"/>
    <property type="match status" value="1"/>
</dbReference>
<sequence>MFPRSFSQITSRGLGIAMLAFAGLGLAGAPARSEEFSVSQKAEIETIIKNYLLQKPEVLRDAIAELDAREKLAEAKARDAVVSDMSSPLYRVENQAVIGNPNGKVTLIEFFDYNCGYCKRALGDMARLMKDNPDLRVILRDLPILSQGSLEAAHIANAAAVQFKGEKFWEFHQRLLGSRGQVGKAEALAAAKDLGADMDKLAKDAEQPSVAANIEQSTQLAKSLGMTGTPSYVIGDEVVVGAVGYKDLQPKVVNVRKCGKAIC</sequence>
<dbReference type="PANTHER" id="PTHR13887:SF14">
    <property type="entry name" value="DISULFIDE BOND FORMATION PROTEIN D"/>
    <property type="match status" value="1"/>
</dbReference>
<dbReference type="Pfam" id="PF18312">
    <property type="entry name" value="ScsC_N"/>
    <property type="match status" value="1"/>
</dbReference>
<dbReference type="GO" id="GO:0016853">
    <property type="term" value="F:isomerase activity"/>
    <property type="evidence" value="ECO:0007669"/>
    <property type="project" value="UniProtKB-KW"/>
</dbReference>
<evidence type="ECO:0000256" key="2">
    <source>
        <dbReference type="ARBA" id="ARBA00023002"/>
    </source>
</evidence>